<evidence type="ECO:0000256" key="1">
    <source>
        <dbReference type="SAM" id="Phobius"/>
    </source>
</evidence>
<evidence type="ECO:0000313" key="3">
    <source>
        <dbReference type="EMBL" id="MCH1624145.1"/>
    </source>
</evidence>
<dbReference type="RefSeq" id="WP_240252396.1">
    <property type="nucleotide sequence ID" value="NZ_JAKTTI010000002.1"/>
</dbReference>
<keyword evidence="1" id="KW-1133">Transmembrane helix</keyword>
<comment type="caution">
    <text evidence="3">The sequence shown here is derived from an EMBL/GenBank/DDBJ whole genome shotgun (WGS) entry which is preliminary data.</text>
</comment>
<protein>
    <submittedName>
        <fullName evidence="3">DUF4179 domain-containing protein</fullName>
    </submittedName>
</protein>
<dbReference type="EMBL" id="JAKTTI010000002">
    <property type="protein sequence ID" value="MCH1624145.1"/>
    <property type="molecule type" value="Genomic_DNA"/>
</dbReference>
<keyword evidence="1" id="KW-0812">Transmembrane</keyword>
<keyword evidence="4" id="KW-1185">Reference proteome</keyword>
<reference evidence="3" key="1">
    <citation type="submission" date="2022-02" db="EMBL/GenBank/DDBJ databases">
        <title>Fredinandcohnia quinoae sp. nov. isolated from Chenopodium quinoa seeds.</title>
        <authorList>
            <person name="Saati-Santamaria Z."/>
            <person name="Flores-Felix J.D."/>
            <person name="Igual J.M."/>
            <person name="Velazquez E."/>
            <person name="Garcia-Fraile P."/>
            <person name="Martinez-Molina E."/>
        </authorList>
    </citation>
    <scope>NUCLEOTIDE SEQUENCE</scope>
    <source>
        <strain evidence="3">SECRCQ15</strain>
    </source>
</reference>
<gene>
    <name evidence="3" type="ORF">MJG50_02295</name>
</gene>
<proteinExistence type="predicted"/>
<feature type="domain" description="DUF4179" evidence="2">
    <location>
        <begin position="38"/>
        <end position="127"/>
    </location>
</feature>
<feature type="transmembrane region" description="Helical" evidence="1">
    <location>
        <begin position="46"/>
        <end position="63"/>
    </location>
</feature>
<dbReference type="InterPro" id="IPR025436">
    <property type="entry name" value="DUF4179"/>
</dbReference>
<keyword evidence="1" id="KW-0472">Membrane</keyword>
<organism evidence="3 4">
    <name type="scientific">Fredinandcohnia quinoae</name>
    <dbReference type="NCBI Taxonomy" id="2918902"/>
    <lineage>
        <taxon>Bacteria</taxon>
        <taxon>Bacillati</taxon>
        <taxon>Bacillota</taxon>
        <taxon>Bacilli</taxon>
        <taxon>Bacillales</taxon>
        <taxon>Bacillaceae</taxon>
        <taxon>Fredinandcohnia</taxon>
    </lineage>
</organism>
<accession>A0AAW5E3L6</accession>
<evidence type="ECO:0000313" key="4">
    <source>
        <dbReference type="Proteomes" id="UP001431131"/>
    </source>
</evidence>
<dbReference type="Proteomes" id="UP001431131">
    <property type="component" value="Unassembled WGS sequence"/>
</dbReference>
<name>A0AAW5E3L6_9BACI</name>
<evidence type="ECO:0000259" key="2">
    <source>
        <dbReference type="Pfam" id="PF13786"/>
    </source>
</evidence>
<dbReference type="Pfam" id="PF13786">
    <property type="entry name" value="DUF4179"/>
    <property type="match status" value="1"/>
</dbReference>
<sequence>MNKVEKQLMNERERINSITAPEYLEERLRNALDTVPKRKKRVSSSWMIAAAALLFISLLSYNYNAFAFYGKKILGFDEVIFGTIKDLNDKGMGQSIERTVKLSDGTDFTLNGMMTDENQTILYYTLSNPKGINEESVDPLIFSKITGFFTDSMGVSGTYIINDEKTEIKGMKTFEPISPFSKKLSLHYSNGKEGMAGDQKITFPYDPNKAMQTEVKQSIKTTIKVDRGQITFKTITATPSSTVIKGTMNVKNFDRTFLGFSGIELLANGKPIQIMGGGNSSSFNGSTFDIQYDALPKELESLELVIKEFVGYQMLDKKISLFDMTEEAIPLEHGFHVWVKEVEQTSKGTEITVATEQDVMLDGVSIKSKDGEIPLKTTVGQTEDNESDGRIMKIRTLIFDANVKPEALIIKGMHYNKQYNKSIKIPVN</sequence>
<dbReference type="AlphaFoldDB" id="A0AAW5E3L6"/>